<dbReference type="OrthoDB" id="290375at2"/>
<accession>A0A517MHX0</accession>
<evidence type="ECO:0000313" key="2">
    <source>
        <dbReference type="EMBL" id="QDS94472.1"/>
    </source>
</evidence>
<organism evidence="2 3">
    <name type="scientific">Roseimaritima multifibrata</name>
    <dbReference type="NCBI Taxonomy" id="1930274"/>
    <lineage>
        <taxon>Bacteria</taxon>
        <taxon>Pseudomonadati</taxon>
        <taxon>Planctomycetota</taxon>
        <taxon>Planctomycetia</taxon>
        <taxon>Pirellulales</taxon>
        <taxon>Pirellulaceae</taxon>
        <taxon>Roseimaritima</taxon>
    </lineage>
</organism>
<keyword evidence="3" id="KW-1185">Reference proteome</keyword>
<feature type="region of interest" description="Disordered" evidence="1">
    <location>
        <begin position="1"/>
        <end position="28"/>
    </location>
</feature>
<evidence type="ECO:0008006" key="4">
    <source>
        <dbReference type="Google" id="ProtNLM"/>
    </source>
</evidence>
<evidence type="ECO:0000256" key="1">
    <source>
        <dbReference type="SAM" id="MobiDB-lite"/>
    </source>
</evidence>
<dbReference type="KEGG" id="rml:FF011L_32510"/>
<dbReference type="Proteomes" id="UP000320672">
    <property type="component" value="Chromosome"/>
</dbReference>
<reference evidence="2 3" key="1">
    <citation type="submission" date="2019-02" db="EMBL/GenBank/DDBJ databases">
        <title>Deep-cultivation of Planctomycetes and their phenomic and genomic characterization uncovers novel biology.</title>
        <authorList>
            <person name="Wiegand S."/>
            <person name="Jogler M."/>
            <person name="Boedeker C."/>
            <person name="Pinto D."/>
            <person name="Vollmers J."/>
            <person name="Rivas-Marin E."/>
            <person name="Kohn T."/>
            <person name="Peeters S.H."/>
            <person name="Heuer A."/>
            <person name="Rast P."/>
            <person name="Oberbeckmann S."/>
            <person name="Bunk B."/>
            <person name="Jeske O."/>
            <person name="Meyerdierks A."/>
            <person name="Storesund J.E."/>
            <person name="Kallscheuer N."/>
            <person name="Luecker S."/>
            <person name="Lage O.M."/>
            <person name="Pohl T."/>
            <person name="Merkel B.J."/>
            <person name="Hornburger P."/>
            <person name="Mueller R.-W."/>
            <person name="Bruemmer F."/>
            <person name="Labrenz M."/>
            <person name="Spormann A.M."/>
            <person name="Op den Camp H."/>
            <person name="Overmann J."/>
            <person name="Amann R."/>
            <person name="Jetten M.S.M."/>
            <person name="Mascher T."/>
            <person name="Medema M.H."/>
            <person name="Devos D.P."/>
            <person name="Kaster A.-K."/>
            <person name="Ovreas L."/>
            <person name="Rohde M."/>
            <person name="Galperin M.Y."/>
            <person name="Jogler C."/>
        </authorList>
    </citation>
    <scope>NUCLEOTIDE SEQUENCE [LARGE SCALE GENOMIC DNA]</scope>
    <source>
        <strain evidence="2 3">FF011L</strain>
    </source>
</reference>
<sequence>MSEPITPDQNDHMASVKDAARRTATRAAQSAVETSQDYAEHYVAEPAKDLFSLAKEYAKEKPDVAAMWAFGLGIIVGWKLKP</sequence>
<name>A0A517MHX0_9BACT</name>
<proteinExistence type="predicted"/>
<dbReference type="EMBL" id="CP036262">
    <property type="protein sequence ID" value="QDS94472.1"/>
    <property type="molecule type" value="Genomic_DNA"/>
</dbReference>
<evidence type="ECO:0000313" key="3">
    <source>
        <dbReference type="Proteomes" id="UP000320672"/>
    </source>
</evidence>
<dbReference type="RefSeq" id="WP_145352500.1">
    <property type="nucleotide sequence ID" value="NZ_CP036262.1"/>
</dbReference>
<feature type="compositionally biased region" description="Basic and acidic residues" evidence="1">
    <location>
        <begin position="9"/>
        <end position="21"/>
    </location>
</feature>
<gene>
    <name evidence="2" type="ORF">FF011L_32510</name>
</gene>
<dbReference type="AlphaFoldDB" id="A0A517MHX0"/>
<protein>
    <recommendedName>
        <fullName evidence="4">DUF883 domain-containing protein</fullName>
    </recommendedName>
</protein>